<feature type="binding site" evidence="8">
    <location>
        <begin position="9"/>
        <end position="11"/>
    </location>
    <ligand>
        <name>GTP</name>
        <dbReference type="ChEBI" id="CHEBI:37565"/>
    </ligand>
</feature>
<dbReference type="HAMAP" id="MF_00316">
    <property type="entry name" value="MobA"/>
    <property type="match status" value="1"/>
</dbReference>
<reference evidence="10" key="1">
    <citation type="journal article" date="2020" name="mSystems">
        <title>Genome- and Community-Level Interaction Insights into Carbon Utilization and Element Cycling Functions of Hydrothermarchaeota in Hydrothermal Sediment.</title>
        <authorList>
            <person name="Zhou Z."/>
            <person name="Liu Y."/>
            <person name="Xu W."/>
            <person name="Pan J."/>
            <person name="Luo Z.H."/>
            <person name="Li M."/>
        </authorList>
    </citation>
    <scope>NUCLEOTIDE SEQUENCE</scope>
    <source>
        <strain evidence="10">SpSt-649</strain>
    </source>
</reference>
<dbReference type="PANTHER" id="PTHR19136">
    <property type="entry name" value="MOLYBDENUM COFACTOR GUANYLYLTRANSFERASE"/>
    <property type="match status" value="1"/>
</dbReference>
<comment type="catalytic activity">
    <reaction evidence="8">
        <text>Mo-molybdopterin + GTP + H(+) = Mo-molybdopterin guanine dinucleotide + diphosphate</text>
        <dbReference type="Rhea" id="RHEA:34243"/>
        <dbReference type="ChEBI" id="CHEBI:15378"/>
        <dbReference type="ChEBI" id="CHEBI:33019"/>
        <dbReference type="ChEBI" id="CHEBI:37565"/>
        <dbReference type="ChEBI" id="CHEBI:71302"/>
        <dbReference type="ChEBI" id="CHEBI:71310"/>
        <dbReference type="EC" id="2.7.7.77"/>
    </reaction>
</comment>
<comment type="caution">
    <text evidence="10">The sequence shown here is derived from an EMBL/GenBank/DDBJ whole genome shotgun (WGS) entry which is preliminary data.</text>
</comment>
<comment type="function">
    <text evidence="8">Transfers a GMP moiety from GTP to Mo-molybdopterin (Mo-MPT) cofactor (Moco or molybdenum cofactor) to form Mo-molybdopterin guanine dinucleotide (Mo-MGD) cofactor.</text>
</comment>
<dbReference type="GO" id="GO:0005525">
    <property type="term" value="F:GTP binding"/>
    <property type="evidence" value="ECO:0007669"/>
    <property type="project" value="UniProtKB-UniRule"/>
</dbReference>
<keyword evidence="6 8" id="KW-0342">GTP-binding</keyword>
<dbReference type="CDD" id="cd02503">
    <property type="entry name" value="MobA"/>
    <property type="match status" value="1"/>
</dbReference>
<feature type="domain" description="MobA-like NTP transferase" evidence="9">
    <location>
        <begin position="7"/>
        <end position="165"/>
    </location>
</feature>
<proteinExistence type="inferred from homology"/>
<dbReference type="AlphaFoldDB" id="A0A7C4D268"/>
<comment type="caution">
    <text evidence="8">Lacks conserved residue(s) required for the propagation of feature annotation.</text>
</comment>
<dbReference type="Gene3D" id="3.90.550.10">
    <property type="entry name" value="Spore Coat Polysaccharide Biosynthesis Protein SpsA, Chain A"/>
    <property type="match status" value="1"/>
</dbReference>
<evidence type="ECO:0000256" key="4">
    <source>
        <dbReference type="ARBA" id="ARBA00022741"/>
    </source>
</evidence>
<comment type="domain">
    <text evidence="8">The N-terminal domain determines nucleotide recognition and specific binding, while the C-terminal domain determines the specific binding to the target protein.</text>
</comment>
<evidence type="ECO:0000259" key="9">
    <source>
        <dbReference type="Pfam" id="PF12804"/>
    </source>
</evidence>
<dbReference type="GO" id="GO:0005737">
    <property type="term" value="C:cytoplasm"/>
    <property type="evidence" value="ECO:0007669"/>
    <property type="project" value="UniProtKB-SubCell"/>
</dbReference>
<evidence type="ECO:0000256" key="2">
    <source>
        <dbReference type="ARBA" id="ARBA00022679"/>
    </source>
</evidence>
<feature type="binding site" evidence="8">
    <location>
        <position position="102"/>
    </location>
    <ligand>
        <name>Mg(2+)</name>
        <dbReference type="ChEBI" id="CHEBI:18420"/>
    </ligand>
</feature>
<keyword evidence="5 8" id="KW-0460">Magnesium</keyword>
<keyword evidence="3 8" id="KW-0479">Metal-binding</keyword>
<dbReference type="InterPro" id="IPR029044">
    <property type="entry name" value="Nucleotide-diphossugar_trans"/>
</dbReference>
<feature type="binding site" evidence="8">
    <location>
        <position position="73"/>
    </location>
    <ligand>
        <name>GTP</name>
        <dbReference type="ChEBI" id="CHEBI:37565"/>
    </ligand>
</feature>
<dbReference type="GO" id="GO:0006777">
    <property type="term" value="P:Mo-molybdopterin cofactor biosynthetic process"/>
    <property type="evidence" value="ECO:0007669"/>
    <property type="project" value="UniProtKB-KW"/>
</dbReference>
<dbReference type="PANTHER" id="PTHR19136:SF81">
    <property type="entry name" value="MOLYBDENUM COFACTOR GUANYLYLTRANSFERASE"/>
    <property type="match status" value="1"/>
</dbReference>
<sequence>MTGIPLAILAGGEGRRLGGSYKAKLRLCGKPLLLHVLESLAPSFSRVIIVVHEEKQREELSGLVESGAAVVRDCVEVRSPLAGIYTAAHEFARGFFAVAPVDTPFLRPTAYSRMLVLAKNYDAVVPLWPNGYLEPLIAIYRAEKVLETAPTLLAKGDGRVQALLKSIRSYLAPVSEVFDDPALEAFNVNTRHNLARAEAICSGKDGYLHHAAAAESPGFHRASGADKPQ</sequence>
<keyword evidence="2 8" id="KW-0808">Transferase</keyword>
<protein>
    <recommendedName>
        <fullName evidence="8">Probable molybdenum cofactor guanylyltransferase</fullName>
        <shortName evidence="8">MoCo guanylyltransferase</shortName>
        <ecNumber evidence="8">2.7.7.77</ecNumber>
    </recommendedName>
    <alternativeName>
        <fullName evidence="8">GTP:molybdopterin guanylyltransferase</fullName>
    </alternativeName>
    <alternativeName>
        <fullName evidence="8">Mo-MPT guanylyltransferase</fullName>
    </alternativeName>
    <alternativeName>
        <fullName evidence="8">Molybdopterin guanylyltransferase</fullName>
    </alternativeName>
    <alternativeName>
        <fullName evidence="8">Molybdopterin-guanine dinucleotide synthase</fullName>
        <shortName evidence="8">MGD synthase</shortName>
    </alternativeName>
</protein>
<dbReference type="Pfam" id="PF12804">
    <property type="entry name" value="NTP_transf_3"/>
    <property type="match status" value="1"/>
</dbReference>
<comment type="subcellular location">
    <subcellularLocation>
        <location evidence="8">Cytoplasm</location>
    </subcellularLocation>
</comment>
<dbReference type="GO" id="GO:0061603">
    <property type="term" value="F:molybdenum cofactor guanylyltransferase activity"/>
    <property type="evidence" value="ECO:0007669"/>
    <property type="project" value="UniProtKB-EC"/>
</dbReference>
<dbReference type="EMBL" id="DTBQ01000093">
    <property type="protein sequence ID" value="HGM46781.1"/>
    <property type="molecule type" value="Genomic_DNA"/>
</dbReference>
<evidence type="ECO:0000256" key="7">
    <source>
        <dbReference type="ARBA" id="ARBA00023150"/>
    </source>
</evidence>
<gene>
    <name evidence="8" type="primary">mobA</name>
    <name evidence="10" type="ORF">ENU21_03370</name>
</gene>
<evidence type="ECO:0000256" key="3">
    <source>
        <dbReference type="ARBA" id="ARBA00022723"/>
    </source>
</evidence>
<keyword evidence="10" id="KW-0548">Nucleotidyltransferase</keyword>
<keyword evidence="4 8" id="KW-0547">Nucleotide-binding</keyword>
<evidence type="ECO:0000256" key="1">
    <source>
        <dbReference type="ARBA" id="ARBA00022490"/>
    </source>
</evidence>
<evidence type="ECO:0000256" key="5">
    <source>
        <dbReference type="ARBA" id="ARBA00022842"/>
    </source>
</evidence>
<organism evidence="10">
    <name type="scientific">Thermofilum pendens</name>
    <dbReference type="NCBI Taxonomy" id="2269"/>
    <lineage>
        <taxon>Archaea</taxon>
        <taxon>Thermoproteota</taxon>
        <taxon>Thermoprotei</taxon>
        <taxon>Thermofilales</taxon>
        <taxon>Thermofilaceae</taxon>
        <taxon>Thermofilum</taxon>
    </lineage>
</organism>
<keyword evidence="7 8" id="KW-0501">Molybdenum cofactor biosynthesis</keyword>
<dbReference type="SUPFAM" id="SSF53448">
    <property type="entry name" value="Nucleotide-diphospho-sugar transferases"/>
    <property type="match status" value="1"/>
</dbReference>
<accession>A0A7C4D268</accession>
<evidence type="ECO:0000313" key="10">
    <source>
        <dbReference type="EMBL" id="HGM46781.1"/>
    </source>
</evidence>
<evidence type="ECO:0000256" key="6">
    <source>
        <dbReference type="ARBA" id="ARBA00023134"/>
    </source>
</evidence>
<comment type="cofactor">
    <cofactor evidence="8">
        <name>Mg(2+)</name>
        <dbReference type="ChEBI" id="CHEBI:18420"/>
    </cofactor>
</comment>
<feature type="binding site" evidence="8">
    <location>
        <position position="102"/>
    </location>
    <ligand>
        <name>GTP</name>
        <dbReference type="ChEBI" id="CHEBI:37565"/>
    </ligand>
</feature>
<evidence type="ECO:0000256" key="8">
    <source>
        <dbReference type="HAMAP-Rule" id="MF_00316"/>
    </source>
</evidence>
<keyword evidence="1 8" id="KW-0963">Cytoplasm</keyword>
<feature type="binding site" evidence="8">
    <location>
        <position position="22"/>
    </location>
    <ligand>
        <name>GTP</name>
        <dbReference type="ChEBI" id="CHEBI:37565"/>
    </ligand>
</feature>
<dbReference type="EC" id="2.7.7.77" evidence="8"/>
<name>A0A7C4D268_THEPE</name>
<dbReference type="InterPro" id="IPR025877">
    <property type="entry name" value="MobA-like_NTP_Trfase"/>
</dbReference>
<dbReference type="InterPro" id="IPR013482">
    <property type="entry name" value="Molybde_CF_guanTrfase"/>
</dbReference>
<comment type="similarity">
    <text evidence="8">Belongs to the MobA family.</text>
</comment>
<dbReference type="GO" id="GO:0046872">
    <property type="term" value="F:metal ion binding"/>
    <property type="evidence" value="ECO:0007669"/>
    <property type="project" value="UniProtKB-KW"/>
</dbReference>